<dbReference type="InterPro" id="IPR008219">
    <property type="entry name" value="PRODH_bac_arc"/>
</dbReference>
<evidence type="ECO:0000256" key="2">
    <source>
        <dbReference type="ARBA" id="ARBA00004739"/>
    </source>
</evidence>
<dbReference type="AlphaFoldDB" id="A0A345E3B1"/>
<dbReference type="EC" id="1.5.5.2" evidence="3"/>
<protein>
    <recommendedName>
        <fullName evidence="3">proline dehydrogenase</fullName>
        <ecNumber evidence="3">1.5.5.2</ecNumber>
    </recommendedName>
</protein>
<dbReference type="PIRSF" id="PIRSF000196">
    <property type="entry name" value="Pro_dehydrog"/>
    <property type="match status" value="1"/>
</dbReference>
<dbReference type="InterPro" id="IPR015659">
    <property type="entry name" value="Proline_oxidase"/>
</dbReference>
<gene>
    <name evidence="11" type="ORF">DU500_09715</name>
</gene>
<evidence type="ECO:0000256" key="6">
    <source>
        <dbReference type="ARBA" id="ARBA00022827"/>
    </source>
</evidence>
<dbReference type="UniPathway" id="UPA00261">
    <property type="reaction ID" value="UER00373"/>
</dbReference>
<dbReference type="Gene3D" id="3.20.20.220">
    <property type="match status" value="1"/>
</dbReference>
<keyword evidence="12" id="KW-1185">Reference proteome</keyword>
<comment type="cofactor">
    <cofactor evidence="1">
        <name>FAD</name>
        <dbReference type="ChEBI" id="CHEBI:57692"/>
    </cofactor>
</comment>
<keyword evidence="7" id="KW-0560">Oxidoreductase</keyword>
<evidence type="ECO:0000256" key="5">
    <source>
        <dbReference type="ARBA" id="ARBA00022741"/>
    </source>
</evidence>
<evidence type="ECO:0000256" key="7">
    <source>
        <dbReference type="ARBA" id="ARBA00023002"/>
    </source>
</evidence>
<dbReference type="Proteomes" id="UP000253273">
    <property type="component" value="Chromosome"/>
</dbReference>
<evidence type="ECO:0000256" key="9">
    <source>
        <dbReference type="ARBA" id="ARBA00048779"/>
    </source>
</evidence>
<dbReference type="PANTHER" id="PTHR13914">
    <property type="entry name" value="PROLINE OXIDASE"/>
    <property type="match status" value="1"/>
</dbReference>
<keyword evidence="8" id="KW-0642">Proline metabolism</keyword>
<dbReference type="SUPFAM" id="SSF51730">
    <property type="entry name" value="FAD-linked oxidoreductase"/>
    <property type="match status" value="1"/>
</dbReference>
<evidence type="ECO:0000256" key="3">
    <source>
        <dbReference type="ARBA" id="ARBA00012695"/>
    </source>
</evidence>
<dbReference type="PANTHER" id="PTHR13914:SF0">
    <property type="entry name" value="PROLINE DEHYDROGENASE 1, MITOCHONDRIAL"/>
    <property type="match status" value="1"/>
</dbReference>
<organism evidence="11 12">
    <name type="scientific">Haloplanus rubicundus</name>
    <dbReference type="NCBI Taxonomy" id="1547898"/>
    <lineage>
        <taxon>Archaea</taxon>
        <taxon>Methanobacteriati</taxon>
        <taxon>Methanobacteriota</taxon>
        <taxon>Stenosarchaea group</taxon>
        <taxon>Halobacteria</taxon>
        <taxon>Halobacteriales</taxon>
        <taxon>Haloferacaceae</taxon>
        <taxon>Haloplanus</taxon>
    </lineage>
</organism>
<evidence type="ECO:0000313" key="11">
    <source>
        <dbReference type="EMBL" id="AXG06683.1"/>
    </source>
</evidence>
<dbReference type="GO" id="GO:0004657">
    <property type="term" value="F:proline dehydrogenase activity"/>
    <property type="evidence" value="ECO:0007669"/>
    <property type="project" value="UniProtKB-EC"/>
</dbReference>
<dbReference type="GeneID" id="37283662"/>
<dbReference type="EMBL" id="CP031150">
    <property type="protein sequence ID" value="AXG06683.1"/>
    <property type="molecule type" value="Genomic_DNA"/>
</dbReference>
<evidence type="ECO:0000259" key="10">
    <source>
        <dbReference type="Pfam" id="PF01619"/>
    </source>
</evidence>
<evidence type="ECO:0000256" key="8">
    <source>
        <dbReference type="ARBA" id="ARBA00023062"/>
    </source>
</evidence>
<evidence type="ECO:0000313" key="12">
    <source>
        <dbReference type="Proteomes" id="UP000253273"/>
    </source>
</evidence>
<proteinExistence type="predicted"/>
<feature type="domain" description="Proline dehydrogenase" evidence="10">
    <location>
        <begin position="19"/>
        <end position="270"/>
    </location>
</feature>
<dbReference type="GO" id="GO:0000166">
    <property type="term" value="F:nucleotide binding"/>
    <property type="evidence" value="ECO:0007669"/>
    <property type="project" value="UniProtKB-KW"/>
</dbReference>
<evidence type="ECO:0000256" key="1">
    <source>
        <dbReference type="ARBA" id="ARBA00001974"/>
    </source>
</evidence>
<keyword evidence="5" id="KW-0547">Nucleotide-binding</keyword>
<sequence>MLPPIADRFVAGESADGAVAHVHALDDAGIGAIVNHLGEHYDDPADARADTEEYLRLLERLPATDPPATMSVKPSQLGLGVGEDAFRDNLDRIVEVAAATDTFVWIDMEDHTTTDATLRAYEALADEYDGGVGVCLQANLRRTPDDVARLADTPGRIRLVKGAYDEPAELAHRGGAAVDEAYRDLLRRLFAETSVGIAVATHDDAMIDLALELGTRYDRDCEFQMLMGVRERRQRELAATETVYQYVPYGSAWVSYFYRRVRERRENLRFALRAIVDSVAGR</sequence>
<dbReference type="GO" id="GO:0010133">
    <property type="term" value="P:L-proline catabolic process to L-glutamate"/>
    <property type="evidence" value="ECO:0007669"/>
    <property type="project" value="UniProtKB-UniPathway"/>
</dbReference>
<dbReference type="KEGG" id="haj:DU500_09715"/>
<dbReference type="RefSeq" id="WP_114585820.1">
    <property type="nucleotide sequence ID" value="NZ_CP031150.1"/>
</dbReference>
<keyword evidence="4" id="KW-0285">Flavoprotein</keyword>
<dbReference type="InterPro" id="IPR002872">
    <property type="entry name" value="Proline_DH_dom"/>
</dbReference>
<comment type="pathway">
    <text evidence="2">Amino-acid degradation; L-proline degradation into L-glutamate; L-glutamate from L-proline: step 1/2.</text>
</comment>
<name>A0A345E3B1_9EURY</name>
<dbReference type="OrthoDB" id="8727at2157"/>
<accession>A0A345E3B1</accession>
<comment type="catalytic activity">
    <reaction evidence="9">
        <text>L-proline + a quinone = (S)-1-pyrroline-5-carboxylate + a quinol + H(+)</text>
        <dbReference type="Rhea" id="RHEA:23784"/>
        <dbReference type="ChEBI" id="CHEBI:15378"/>
        <dbReference type="ChEBI" id="CHEBI:17388"/>
        <dbReference type="ChEBI" id="CHEBI:24646"/>
        <dbReference type="ChEBI" id="CHEBI:60039"/>
        <dbReference type="ChEBI" id="CHEBI:132124"/>
        <dbReference type="EC" id="1.5.5.2"/>
    </reaction>
</comment>
<dbReference type="InterPro" id="IPR029041">
    <property type="entry name" value="FAD-linked_oxidoreductase-like"/>
</dbReference>
<reference evidence="11 12" key="1">
    <citation type="submission" date="2018-07" db="EMBL/GenBank/DDBJ databases">
        <title>Genome sequences of Haloplanus sp. CBA1113.</title>
        <authorList>
            <person name="Kim Y.B."/>
            <person name="Roh S.W."/>
        </authorList>
    </citation>
    <scope>NUCLEOTIDE SEQUENCE [LARGE SCALE GENOMIC DNA]</scope>
    <source>
        <strain evidence="11 12">CBA1113</strain>
    </source>
</reference>
<dbReference type="Pfam" id="PF01619">
    <property type="entry name" value="Pro_dh"/>
    <property type="match status" value="1"/>
</dbReference>
<evidence type="ECO:0000256" key="4">
    <source>
        <dbReference type="ARBA" id="ARBA00022630"/>
    </source>
</evidence>
<keyword evidence="6" id="KW-0274">FAD</keyword>